<feature type="domain" description="SnoaL-like" evidence="1">
    <location>
        <begin position="11"/>
        <end position="111"/>
    </location>
</feature>
<name>A0A1U6HUS0_9SPHN</name>
<evidence type="ECO:0000313" key="2">
    <source>
        <dbReference type="EMBL" id="SLJ99550.1"/>
    </source>
</evidence>
<keyword evidence="3" id="KW-1185">Reference proteome</keyword>
<reference evidence="3" key="1">
    <citation type="submission" date="2017-02" db="EMBL/GenBank/DDBJ databases">
        <authorList>
            <person name="Varghese N."/>
            <person name="Submissions S."/>
        </authorList>
    </citation>
    <scope>NUCLEOTIDE SEQUENCE [LARGE SCALE GENOMIC DNA]</scope>
    <source>
        <strain evidence="3">SM117</strain>
    </source>
</reference>
<accession>A0A1U6HUS0</accession>
<proteinExistence type="predicted"/>
<gene>
    <name evidence="2" type="ORF">SAMN06295987_103112</name>
</gene>
<dbReference type="Pfam" id="PF12680">
    <property type="entry name" value="SnoaL_2"/>
    <property type="match status" value="1"/>
</dbReference>
<keyword evidence="2" id="KW-0413">Isomerase</keyword>
<dbReference type="SUPFAM" id="SSF54427">
    <property type="entry name" value="NTF2-like"/>
    <property type="match status" value="1"/>
</dbReference>
<protein>
    <submittedName>
        <fullName evidence="2">Ketosteroid isomerase-related protein</fullName>
    </submittedName>
</protein>
<dbReference type="STRING" id="428990.SAMN06295987_103112"/>
<evidence type="ECO:0000313" key="3">
    <source>
        <dbReference type="Proteomes" id="UP000190989"/>
    </source>
</evidence>
<dbReference type="RefSeq" id="WP_079730475.1">
    <property type="nucleotide sequence ID" value="NZ_FVZE01000003.1"/>
</dbReference>
<sequence>MNRDERIRAVAERFFDAIERGDVETVRDVYHPDVVIWHATDRTESNREENLAVLEGFVARASDRRYENRTLEVFADGFVQQHIVTGTRRDGMRLEMASCVICKVQDDRIVRLDEYFDSAALPQWFAMDEIASR</sequence>
<dbReference type="AlphaFoldDB" id="A0A1U6HUS0"/>
<dbReference type="InterPro" id="IPR032710">
    <property type="entry name" value="NTF2-like_dom_sf"/>
</dbReference>
<dbReference type="EMBL" id="FVZE01000003">
    <property type="protein sequence ID" value="SLJ99550.1"/>
    <property type="molecule type" value="Genomic_DNA"/>
</dbReference>
<dbReference type="GO" id="GO:0016853">
    <property type="term" value="F:isomerase activity"/>
    <property type="evidence" value="ECO:0007669"/>
    <property type="project" value="UniProtKB-KW"/>
</dbReference>
<dbReference type="Proteomes" id="UP000190989">
    <property type="component" value="Unassembled WGS sequence"/>
</dbReference>
<dbReference type="InterPro" id="IPR037401">
    <property type="entry name" value="SnoaL-like"/>
</dbReference>
<dbReference type="Gene3D" id="3.10.450.50">
    <property type="match status" value="1"/>
</dbReference>
<evidence type="ECO:0000259" key="1">
    <source>
        <dbReference type="Pfam" id="PF12680"/>
    </source>
</evidence>
<organism evidence="2 3">
    <name type="scientific">Novosphingobium mathurense</name>
    <dbReference type="NCBI Taxonomy" id="428990"/>
    <lineage>
        <taxon>Bacteria</taxon>
        <taxon>Pseudomonadati</taxon>
        <taxon>Pseudomonadota</taxon>
        <taxon>Alphaproteobacteria</taxon>
        <taxon>Sphingomonadales</taxon>
        <taxon>Sphingomonadaceae</taxon>
        <taxon>Novosphingobium</taxon>
    </lineage>
</organism>